<organism evidence="3 4">
    <name type="scientific">Mesohalobacter halotolerans</name>
    <dbReference type="NCBI Taxonomy" id="1883405"/>
    <lineage>
        <taxon>Bacteria</taxon>
        <taxon>Pseudomonadati</taxon>
        <taxon>Bacteroidota</taxon>
        <taxon>Flavobacteriia</taxon>
        <taxon>Flavobacteriales</taxon>
        <taxon>Flavobacteriaceae</taxon>
        <taxon>Mesohalobacter</taxon>
    </lineage>
</organism>
<comment type="similarity">
    <text evidence="1 2">Belongs to the ArsC family.</text>
</comment>
<protein>
    <submittedName>
        <fullName evidence="3">Arsenate reductase</fullName>
    </submittedName>
</protein>
<dbReference type="PANTHER" id="PTHR30041:SF8">
    <property type="entry name" value="PROTEIN YFFB"/>
    <property type="match status" value="1"/>
</dbReference>
<dbReference type="InterPro" id="IPR036249">
    <property type="entry name" value="Thioredoxin-like_sf"/>
</dbReference>
<dbReference type="Pfam" id="PF03960">
    <property type="entry name" value="ArsC"/>
    <property type="match status" value="1"/>
</dbReference>
<dbReference type="PANTHER" id="PTHR30041">
    <property type="entry name" value="ARSENATE REDUCTASE"/>
    <property type="match status" value="1"/>
</dbReference>
<evidence type="ECO:0000256" key="1">
    <source>
        <dbReference type="ARBA" id="ARBA00007198"/>
    </source>
</evidence>
<dbReference type="InterPro" id="IPR006660">
    <property type="entry name" value="Arsenate_reductase-like"/>
</dbReference>
<proteinExistence type="inferred from homology"/>
<dbReference type="AlphaFoldDB" id="A0A4U5TSV4"/>
<gene>
    <name evidence="3" type="ORF">FCN74_02220</name>
</gene>
<dbReference type="OrthoDB" id="1120494at2"/>
<evidence type="ECO:0000256" key="2">
    <source>
        <dbReference type="PROSITE-ProRule" id="PRU01282"/>
    </source>
</evidence>
<evidence type="ECO:0000313" key="4">
    <source>
        <dbReference type="Proteomes" id="UP000306552"/>
    </source>
</evidence>
<dbReference type="Proteomes" id="UP000306552">
    <property type="component" value="Unassembled WGS sequence"/>
</dbReference>
<dbReference type="RefSeq" id="WP_138930959.1">
    <property type="nucleotide sequence ID" value="NZ_SWMU01000001.1"/>
</dbReference>
<dbReference type="EMBL" id="SWMU01000001">
    <property type="protein sequence ID" value="TKS57256.1"/>
    <property type="molecule type" value="Genomic_DNA"/>
</dbReference>
<comment type="caution">
    <text evidence="3">The sequence shown here is derived from an EMBL/GenBank/DDBJ whole genome shotgun (WGS) entry which is preliminary data.</text>
</comment>
<dbReference type="PROSITE" id="PS51353">
    <property type="entry name" value="ARSC"/>
    <property type="match status" value="1"/>
</dbReference>
<dbReference type="SUPFAM" id="SSF52833">
    <property type="entry name" value="Thioredoxin-like"/>
    <property type="match status" value="1"/>
</dbReference>
<keyword evidence="4" id="KW-1185">Reference proteome</keyword>
<evidence type="ECO:0000313" key="3">
    <source>
        <dbReference type="EMBL" id="TKS57256.1"/>
    </source>
</evidence>
<dbReference type="Gene3D" id="3.40.30.10">
    <property type="entry name" value="Glutaredoxin"/>
    <property type="match status" value="1"/>
</dbReference>
<name>A0A4U5TSV4_9FLAO</name>
<reference evidence="3 4" key="1">
    <citation type="submission" date="2019-04" db="EMBL/GenBank/DDBJ databases">
        <title>Psychroflexus halotolerans sp. nov., isolated from a marine solar saltern.</title>
        <authorList>
            <person name="Feng X."/>
        </authorList>
    </citation>
    <scope>NUCLEOTIDE SEQUENCE [LARGE SCALE GENOMIC DNA]</scope>
    <source>
        <strain evidence="3 4">WDS2C27</strain>
    </source>
</reference>
<accession>A0A4U5TSV4</accession>
<sequence length="116" mass="13557">MKKVLYLSTCNTCKRILSEVNIEGFDLQDTKKTPASKKDIEFLRQHVDSYEALINRRAQLWQKRGLKNQNLSEEDFKALLLEHYSFIKRPIFIDDDKVFIGNSKKVVEALKGHLSE</sequence>